<evidence type="ECO:0000259" key="1">
    <source>
        <dbReference type="Pfam" id="PF00646"/>
    </source>
</evidence>
<dbReference type="AlphaFoldDB" id="A0AAV2GES9"/>
<gene>
    <name evidence="3" type="ORF">LTRI10_LOCUS48302</name>
</gene>
<feature type="domain" description="F-box protein At3g26010-like beta-propeller" evidence="2">
    <location>
        <begin position="155"/>
        <end position="392"/>
    </location>
</feature>
<name>A0AAV2GES9_9ROSI</name>
<organism evidence="3 4">
    <name type="scientific">Linum trigynum</name>
    <dbReference type="NCBI Taxonomy" id="586398"/>
    <lineage>
        <taxon>Eukaryota</taxon>
        <taxon>Viridiplantae</taxon>
        <taxon>Streptophyta</taxon>
        <taxon>Embryophyta</taxon>
        <taxon>Tracheophyta</taxon>
        <taxon>Spermatophyta</taxon>
        <taxon>Magnoliopsida</taxon>
        <taxon>eudicotyledons</taxon>
        <taxon>Gunneridae</taxon>
        <taxon>Pentapetalae</taxon>
        <taxon>rosids</taxon>
        <taxon>fabids</taxon>
        <taxon>Malpighiales</taxon>
        <taxon>Linaceae</taxon>
        <taxon>Linum</taxon>
    </lineage>
</organism>
<reference evidence="3 4" key="1">
    <citation type="submission" date="2024-04" db="EMBL/GenBank/DDBJ databases">
        <authorList>
            <person name="Fracassetti M."/>
        </authorList>
    </citation>
    <scope>NUCLEOTIDE SEQUENCE [LARGE SCALE GENOMIC DNA]</scope>
</reference>
<accession>A0AAV2GES9</accession>
<dbReference type="InterPro" id="IPR001810">
    <property type="entry name" value="F-box_dom"/>
</dbReference>
<dbReference type="PANTHER" id="PTHR35546:SF128">
    <property type="entry name" value="F-BOX ASSOCIATED DOMAIN-CONTAINING PROTEIN"/>
    <property type="match status" value="1"/>
</dbReference>
<dbReference type="InterPro" id="IPR036047">
    <property type="entry name" value="F-box-like_dom_sf"/>
</dbReference>
<dbReference type="Proteomes" id="UP001497516">
    <property type="component" value="Chromosome 8"/>
</dbReference>
<dbReference type="Gene3D" id="1.20.1280.50">
    <property type="match status" value="1"/>
</dbReference>
<protein>
    <recommendedName>
        <fullName evidence="5">F-box domain-containing protein</fullName>
    </recommendedName>
</protein>
<dbReference type="InterPro" id="IPR055290">
    <property type="entry name" value="At3g26010-like"/>
</dbReference>
<dbReference type="Pfam" id="PF24750">
    <property type="entry name" value="b-prop_At3g26010-like"/>
    <property type="match status" value="1"/>
</dbReference>
<proteinExistence type="predicted"/>
<evidence type="ECO:0000259" key="2">
    <source>
        <dbReference type="Pfam" id="PF24750"/>
    </source>
</evidence>
<keyword evidence="4" id="KW-1185">Reference proteome</keyword>
<dbReference type="SUPFAM" id="SSF81383">
    <property type="entry name" value="F-box domain"/>
    <property type="match status" value="1"/>
</dbReference>
<dbReference type="PANTHER" id="PTHR35546">
    <property type="entry name" value="F-BOX PROTEIN INTERACTION DOMAIN PROTEIN-RELATED"/>
    <property type="match status" value="1"/>
</dbReference>
<feature type="domain" description="F-box" evidence="1">
    <location>
        <begin position="40"/>
        <end position="81"/>
    </location>
</feature>
<sequence length="493" mass="56139">MATENCTTVLDQLLDAAFLPPRGCRKRRSRSEVNPRSPMISKLGNDLLVEILIRLPNPRCACRSKVVCKLWRSLISDPCFSRRFLSHHQRMNKPPPPQLLLSDDRESAVLRFLPTPVEEGGYRSLLFAVFDCFKDLLLCGFGELGDRHTNAELARSYLICNPFTKQWIALPLAPERPVGLTELCARLVCEPLISDSLDLGGGYEYRFRVVCIYQDRNSMKLDVFSSDSGKWKKEALVIQGCRRHRMIDVVSCNGLLYVPYLRTQDKYVGLPKPFITGFNLFRLDIPPTPIDVSPILEKWWWWNISVSQGALHLIVFEDGTKPASSRIVLSVWRLNEASNCWRKVCEGSVKPKGEYRLESILFPTLHPEKPQTVFFALIAGGGRDCRVSCDLRRGGKLEFVARLTQIFTGWKVFQPMASCWPTPIPRYQKLRVAYNGSYNYWVQSNEPIAPSITEEWQGVEQSGNWKKPKVANGSPLLKDRMDVGGRRSVLSLD</sequence>
<dbReference type="EMBL" id="OZ034821">
    <property type="protein sequence ID" value="CAL1408732.1"/>
    <property type="molecule type" value="Genomic_DNA"/>
</dbReference>
<dbReference type="Pfam" id="PF00646">
    <property type="entry name" value="F-box"/>
    <property type="match status" value="1"/>
</dbReference>
<evidence type="ECO:0000313" key="3">
    <source>
        <dbReference type="EMBL" id="CAL1408732.1"/>
    </source>
</evidence>
<evidence type="ECO:0008006" key="5">
    <source>
        <dbReference type="Google" id="ProtNLM"/>
    </source>
</evidence>
<dbReference type="InterPro" id="IPR056592">
    <property type="entry name" value="Beta-prop_At3g26010-like"/>
</dbReference>
<evidence type="ECO:0000313" key="4">
    <source>
        <dbReference type="Proteomes" id="UP001497516"/>
    </source>
</evidence>